<accession>A0A376AGD8</accession>
<keyword evidence="1" id="KW-0732">Signal</keyword>
<evidence type="ECO:0000256" key="1">
    <source>
        <dbReference type="SAM" id="SignalP"/>
    </source>
</evidence>
<feature type="signal peptide" evidence="1">
    <location>
        <begin position="1"/>
        <end position="26"/>
    </location>
</feature>
<dbReference type="Gene3D" id="1.20.1270.180">
    <property type="match status" value="1"/>
</dbReference>
<proteinExistence type="predicted"/>
<dbReference type="RefSeq" id="WP_235842165.1">
    <property type="nucleotide sequence ID" value="NZ_UEYP01000003.1"/>
</dbReference>
<evidence type="ECO:0000259" key="2">
    <source>
        <dbReference type="Pfam" id="PF07007"/>
    </source>
</evidence>
<evidence type="ECO:0000313" key="3">
    <source>
        <dbReference type="EMBL" id="SSC66865.1"/>
    </source>
</evidence>
<feature type="chain" id="PRO_5017020027" description="Lysozyme inhibitor LprI-like N-terminal domain-containing protein" evidence="1">
    <location>
        <begin position="27"/>
        <end position="143"/>
    </location>
</feature>
<evidence type="ECO:0000313" key="4">
    <source>
        <dbReference type="Proteomes" id="UP000254764"/>
    </source>
</evidence>
<dbReference type="STRING" id="1336235.GCA_000518785_02111"/>
<dbReference type="AlphaFoldDB" id="A0A376AGD8"/>
<dbReference type="Proteomes" id="UP000254764">
    <property type="component" value="Unassembled WGS sequence"/>
</dbReference>
<protein>
    <recommendedName>
        <fullName evidence="2">Lysozyme inhibitor LprI-like N-terminal domain-containing protein</fullName>
    </recommendedName>
</protein>
<reference evidence="4" key="1">
    <citation type="submission" date="2018-07" db="EMBL/GenBank/DDBJ databases">
        <authorList>
            <person name="Peiro R."/>
            <person name="Begona"/>
            <person name="Cbmso G."/>
            <person name="Lopez M."/>
            <person name="Gonzalez S."/>
        </authorList>
    </citation>
    <scope>NUCLEOTIDE SEQUENCE [LARGE SCALE GENOMIC DNA]</scope>
</reference>
<name>A0A376AGD8_9HYPH</name>
<dbReference type="PANTHER" id="PTHR39176:SF1">
    <property type="entry name" value="PERIPLASMIC PROTEIN"/>
    <property type="match status" value="1"/>
</dbReference>
<sequence>MRRVKTMTRLLAIGGLATLMALPVSAEEEPIIKCEDAVTQSEMTLCAVQEHEAADKALNEQWPKTKKAVADWDAALDEDQRGGVDALMKAQRAWIQYRDAHCDVEGFSVRGGTLEPAIIELCLADLTRKRTAELEDLVNGFGN</sequence>
<keyword evidence="4" id="KW-1185">Reference proteome</keyword>
<dbReference type="InterPro" id="IPR009739">
    <property type="entry name" value="LprI-like_N"/>
</dbReference>
<dbReference type="Pfam" id="PF07007">
    <property type="entry name" value="LprI"/>
    <property type="match status" value="1"/>
</dbReference>
<feature type="domain" description="Lysozyme inhibitor LprI-like N-terminal" evidence="2">
    <location>
        <begin position="34"/>
        <end position="134"/>
    </location>
</feature>
<organism evidence="3 4">
    <name type="scientific">Ciceribacter selenitireducens ATCC BAA-1503</name>
    <dbReference type="NCBI Taxonomy" id="1336235"/>
    <lineage>
        <taxon>Bacteria</taxon>
        <taxon>Pseudomonadati</taxon>
        <taxon>Pseudomonadota</taxon>
        <taxon>Alphaproteobacteria</taxon>
        <taxon>Hyphomicrobiales</taxon>
        <taxon>Rhizobiaceae</taxon>
        <taxon>Ciceribacter</taxon>
    </lineage>
</organism>
<dbReference type="PANTHER" id="PTHR39176">
    <property type="entry name" value="PERIPLASMIC PROTEIN-RELATED"/>
    <property type="match status" value="1"/>
</dbReference>
<gene>
    <name evidence="3" type="ORF">RHIZ70_2573</name>
</gene>
<dbReference type="EMBL" id="UEYP01000003">
    <property type="protein sequence ID" value="SSC66865.1"/>
    <property type="molecule type" value="Genomic_DNA"/>
</dbReference>